<reference evidence="2 3" key="3">
    <citation type="submission" date="2021-02" db="EMBL/GenBank/DDBJ databases">
        <authorList>
            <person name="Merkel A.Y."/>
        </authorList>
    </citation>
    <scope>NUCLEOTIDE SEQUENCE [LARGE SCALE GENOMIC DNA]</scope>
    <source>
        <strain evidence="2 3">T05b</strain>
    </source>
</reference>
<dbReference type="NCBIfam" id="NF008528">
    <property type="entry name" value="PRK11463.1-2"/>
    <property type="match status" value="1"/>
</dbReference>
<feature type="transmembrane region" description="Helical" evidence="1">
    <location>
        <begin position="25"/>
        <end position="45"/>
    </location>
</feature>
<name>A0ABS2WRG6_9BACT</name>
<reference evidence="3" key="1">
    <citation type="submission" date="2021-02" db="EMBL/GenBank/DDBJ databases">
        <title>Sulfurospirillum tamanensis sp. nov.</title>
        <authorList>
            <person name="Merkel A.Y."/>
        </authorList>
    </citation>
    <scope>NUCLEOTIDE SEQUENCE [LARGE SCALE GENOMIC DNA]</scope>
    <source>
        <strain evidence="3">T05b</strain>
    </source>
</reference>
<organism evidence="2 3">
    <name type="scientific">Sulfurospirillum tamanense</name>
    <dbReference type="NCBI Taxonomy" id="2813362"/>
    <lineage>
        <taxon>Bacteria</taxon>
        <taxon>Pseudomonadati</taxon>
        <taxon>Campylobacterota</taxon>
        <taxon>Epsilonproteobacteria</taxon>
        <taxon>Campylobacterales</taxon>
        <taxon>Sulfurospirillaceae</taxon>
        <taxon>Sulfurospirillum</taxon>
    </lineage>
</organism>
<keyword evidence="1" id="KW-0472">Membrane</keyword>
<dbReference type="InterPro" id="IPR007313">
    <property type="entry name" value="FxsA"/>
</dbReference>
<evidence type="ECO:0000256" key="1">
    <source>
        <dbReference type="SAM" id="Phobius"/>
    </source>
</evidence>
<comment type="caution">
    <text evidence="2">The sequence shown here is derived from an EMBL/GenBank/DDBJ whole genome shotgun (WGS) entry which is preliminary data.</text>
</comment>
<evidence type="ECO:0000313" key="3">
    <source>
        <dbReference type="Proteomes" id="UP000703590"/>
    </source>
</evidence>
<dbReference type="Proteomes" id="UP000703590">
    <property type="component" value="Unassembled WGS sequence"/>
</dbReference>
<dbReference type="EMBL" id="JAFHKK010000008">
    <property type="protein sequence ID" value="MBN2964172.1"/>
    <property type="molecule type" value="Genomic_DNA"/>
</dbReference>
<accession>A0ABS2WRG6</accession>
<dbReference type="Pfam" id="PF04186">
    <property type="entry name" value="FxsA"/>
    <property type="match status" value="1"/>
</dbReference>
<evidence type="ECO:0000313" key="2">
    <source>
        <dbReference type="EMBL" id="MBN2964172.1"/>
    </source>
</evidence>
<reference evidence="2 3" key="2">
    <citation type="submission" date="2021-02" db="EMBL/GenBank/DDBJ databases">
        <title>Sulfurospirillum tamanensis sp. nov.</title>
        <authorList>
            <person name="Frolova A."/>
            <person name="Merkel A."/>
            <person name="Slobodkin A."/>
        </authorList>
    </citation>
    <scope>NUCLEOTIDE SEQUENCE [LARGE SCALE GENOMIC DNA]</scope>
    <source>
        <strain evidence="2 3">T05b</strain>
    </source>
</reference>
<keyword evidence="3" id="KW-1185">Reference proteome</keyword>
<keyword evidence="1" id="KW-1133">Transmembrane helix</keyword>
<sequence>MIYFILYVFFETLISVNVFSQLGGLGAFVEIMGTAFLGALFLANFRATLAQSLQALAQRNLTPEGLSQISLFTVIGAFLLILPGVFSDIVGLALQFSAVATLVSKRFAPPATRPDGRTRRDQSVIDVEVIEESPHTKELKKD</sequence>
<gene>
    <name evidence="2" type="ORF">JWV37_05225</name>
</gene>
<dbReference type="RefSeq" id="WP_205458720.1">
    <property type="nucleotide sequence ID" value="NZ_JAFHKK010000008.1"/>
</dbReference>
<proteinExistence type="predicted"/>
<keyword evidence="1" id="KW-0812">Transmembrane</keyword>
<feature type="transmembrane region" description="Helical" evidence="1">
    <location>
        <begin position="66"/>
        <end position="86"/>
    </location>
</feature>
<protein>
    <submittedName>
        <fullName evidence="2">FxsA family protein</fullName>
    </submittedName>
</protein>